<comment type="caution">
    <text evidence="3">The sequence shown here is derived from an EMBL/GenBank/DDBJ whole genome shotgun (WGS) entry which is preliminary data.</text>
</comment>
<protein>
    <recommendedName>
        <fullName evidence="2">GRIP domain-containing protein</fullName>
    </recommendedName>
</protein>
<gene>
    <name evidence="3" type="ORF">SteCoe_26666</name>
</gene>
<keyword evidence="4" id="KW-1185">Reference proteome</keyword>
<dbReference type="OrthoDB" id="309236at2759"/>
<sequence>MSNLWSTLGGLKGGILNAATKGLKDLATELNEEPKPEKNLESELEKLKCERDSLKKQLESKSQDLAAYEQALKSLKQSYQPVPEDSSKLINFKIVIGMEDSAQLLENLEELNGKYLDEQKKKHNLDTLLQGLEKANEDLQKNLDKKNSDYAKLEIKLRTCQFDLQEKTEKLGKEVEGLLNYKKTTHENIQKCYGYLKESCQLIGISIPQIRAENLGMEDIQEFIFTENMFITENINKIYSSLKGKFDLAQVKTLDGIKDAILYIIDESIHRVQEYKEISTGAENILNQSKRENLELTKKYADLTKSLDSSKKIISKKEEELNSIKETLQSFEDLKAEFEKISLLNKRLSEEKTTIENEFIDEKKKFEKTYLFVNLIEDENADLKAKLKINQVSLQEKDKFLNTISEEKTSITEKLLESQQKARETKSFYENKLKEQNDSFSTEKSKIIESYTQQINGLQDYINNLLNDTKNLKIAQISIKEYQNGIEKLQETVKNLQKQLNSATVRIEELTRESEILTSKISKKKFKISQMKNQIETTTQELDIKTKELNEEKSIVLHRIEESEIIRKEAEAILDKVQNNIQREENLIDRRLVTTFLINFLNEENTEKMKIQMLRPLAEILGMDKEQRIKIGLEQEQGLLAQFTTFLTRG</sequence>
<feature type="coiled-coil region" evidence="1">
    <location>
        <begin position="419"/>
        <end position="587"/>
    </location>
</feature>
<keyword evidence="1" id="KW-0175">Coiled coil</keyword>
<dbReference type="PROSITE" id="PS50913">
    <property type="entry name" value="GRIP"/>
    <property type="match status" value="1"/>
</dbReference>
<name>A0A1R2BCM4_9CILI</name>
<reference evidence="3 4" key="1">
    <citation type="submission" date="2016-11" db="EMBL/GenBank/DDBJ databases">
        <title>The macronuclear genome of Stentor coeruleus: a giant cell with tiny introns.</title>
        <authorList>
            <person name="Slabodnick M."/>
            <person name="Ruby J.G."/>
            <person name="Reiff S.B."/>
            <person name="Swart E.C."/>
            <person name="Gosai S."/>
            <person name="Prabakaran S."/>
            <person name="Witkowska E."/>
            <person name="Larue G.E."/>
            <person name="Fisher S."/>
            <person name="Freeman R.M."/>
            <person name="Gunawardena J."/>
            <person name="Chu W."/>
            <person name="Stover N.A."/>
            <person name="Gregory B.D."/>
            <person name="Nowacki M."/>
            <person name="Derisi J."/>
            <person name="Roy S.W."/>
            <person name="Marshall W.F."/>
            <person name="Sood P."/>
        </authorList>
    </citation>
    <scope>NUCLEOTIDE SEQUENCE [LARGE SCALE GENOMIC DNA]</scope>
    <source>
        <strain evidence="3">WM001</strain>
    </source>
</reference>
<dbReference type="Proteomes" id="UP000187209">
    <property type="component" value="Unassembled WGS sequence"/>
</dbReference>
<evidence type="ECO:0000313" key="4">
    <source>
        <dbReference type="Proteomes" id="UP000187209"/>
    </source>
</evidence>
<feature type="domain" description="GRIP" evidence="2">
    <location>
        <begin position="583"/>
        <end position="634"/>
    </location>
</feature>
<feature type="coiled-coil region" evidence="1">
    <location>
        <begin position="286"/>
        <end position="365"/>
    </location>
</feature>
<proteinExistence type="predicted"/>
<dbReference type="InterPro" id="IPR019459">
    <property type="entry name" value="GRAB"/>
</dbReference>
<evidence type="ECO:0000259" key="2">
    <source>
        <dbReference type="PROSITE" id="PS50913"/>
    </source>
</evidence>
<organism evidence="3 4">
    <name type="scientific">Stentor coeruleus</name>
    <dbReference type="NCBI Taxonomy" id="5963"/>
    <lineage>
        <taxon>Eukaryota</taxon>
        <taxon>Sar</taxon>
        <taxon>Alveolata</taxon>
        <taxon>Ciliophora</taxon>
        <taxon>Postciliodesmatophora</taxon>
        <taxon>Heterotrichea</taxon>
        <taxon>Heterotrichida</taxon>
        <taxon>Stentoridae</taxon>
        <taxon>Stentor</taxon>
    </lineage>
</organism>
<evidence type="ECO:0000256" key="1">
    <source>
        <dbReference type="SAM" id="Coils"/>
    </source>
</evidence>
<dbReference type="InterPro" id="IPR000237">
    <property type="entry name" value="GRIP_dom"/>
</dbReference>
<feature type="coiled-coil region" evidence="1">
    <location>
        <begin position="37"/>
        <end position="156"/>
    </location>
</feature>
<accession>A0A1R2BCM4</accession>
<evidence type="ECO:0000313" key="3">
    <source>
        <dbReference type="EMBL" id="OMJ74410.1"/>
    </source>
</evidence>
<dbReference type="EMBL" id="MPUH01000753">
    <property type="protein sequence ID" value="OMJ74410.1"/>
    <property type="molecule type" value="Genomic_DNA"/>
</dbReference>
<dbReference type="Gene3D" id="1.10.287.2610">
    <property type="match status" value="1"/>
</dbReference>
<dbReference type="Pfam" id="PF10375">
    <property type="entry name" value="GRAB"/>
    <property type="match status" value="1"/>
</dbReference>
<dbReference type="AlphaFoldDB" id="A0A1R2BCM4"/>